<dbReference type="InterPro" id="IPR027417">
    <property type="entry name" value="P-loop_NTPase"/>
</dbReference>
<dbReference type="InterPro" id="IPR051347">
    <property type="entry name" value="Circadian_clock_KaiC-rel"/>
</dbReference>
<dbReference type="EMBL" id="FCNV02000014">
    <property type="protein sequence ID" value="SAL46983.1"/>
    <property type="molecule type" value="Genomic_DNA"/>
</dbReference>
<keyword evidence="9" id="KW-1185">Reference proteome</keyword>
<dbReference type="InterPro" id="IPR030665">
    <property type="entry name" value="KaiC"/>
</dbReference>
<accession>A0A658R3I6</accession>
<dbReference type="RefSeq" id="WP_040053477.1">
    <property type="nucleotide sequence ID" value="NZ_FCNV02000014.1"/>
</dbReference>
<reference evidence="8 9" key="1">
    <citation type="submission" date="2016-01" db="EMBL/GenBank/DDBJ databases">
        <authorList>
            <person name="Peeters C."/>
        </authorList>
    </citation>
    <scope>NUCLEOTIDE SEQUENCE [LARGE SCALE GENOMIC DNA]</scope>
    <source>
        <strain evidence="8">LMG 29315</strain>
    </source>
</reference>
<dbReference type="Proteomes" id="UP000198263">
    <property type="component" value="Unassembled WGS sequence"/>
</dbReference>
<dbReference type="InterPro" id="IPR003593">
    <property type="entry name" value="AAA+_ATPase"/>
</dbReference>
<protein>
    <recommendedName>
        <fullName evidence="1">non-specific serine/threonine protein kinase</fullName>
        <ecNumber evidence="1">2.7.11.1</ecNumber>
    </recommendedName>
</protein>
<evidence type="ECO:0000256" key="3">
    <source>
        <dbReference type="ARBA" id="ARBA00022679"/>
    </source>
</evidence>
<evidence type="ECO:0000313" key="9">
    <source>
        <dbReference type="Proteomes" id="UP000198263"/>
    </source>
</evidence>
<dbReference type="InterPro" id="IPR014774">
    <property type="entry name" value="KaiC-like_dom"/>
</dbReference>
<dbReference type="SUPFAM" id="SSF52540">
    <property type="entry name" value="P-loop containing nucleoside triphosphate hydrolases"/>
    <property type="match status" value="2"/>
</dbReference>
<keyword evidence="2" id="KW-0597">Phosphoprotein</keyword>
<dbReference type="SMART" id="SM00382">
    <property type="entry name" value="AAA"/>
    <property type="match status" value="2"/>
</dbReference>
<organism evidence="8 9">
    <name type="scientific">Caballeronia concitans</name>
    <dbReference type="NCBI Taxonomy" id="1777133"/>
    <lineage>
        <taxon>Bacteria</taxon>
        <taxon>Pseudomonadati</taxon>
        <taxon>Pseudomonadota</taxon>
        <taxon>Betaproteobacteria</taxon>
        <taxon>Burkholderiales</taxon>
        <taxon>Burkholderiaceae</taxon>
        <taxon>Caballeronia</taxon>
    </lineage>
</organism>
<feature type="domain" description="KaiC" evidence="7">
    <location>
        <begin position="246"/>
        <end position="478"/>
    </location>
</feature>
<feature type="domain" description="KaiC" evidence="7">
    <location>
        <begin position="8"/>
        <end position="244"/>
    </location>
</feature>
<evidence type="ECO:0000256" key="2">
    <source>
        <dbReference type="ARBA" id="ARBA00022553"/>
    </source>
</evidence>
<dbReference type="Gene3D" id="3.40.50.300">
    <property type="entry name" value="P-loop containing nucleotide triphosphate hydrolases"/>
    <property type="match status" value="2"/>
</dbReference>
<dbReference type="EC" id="2.7.11.1" evidence="1"/>
<dbReference type="GO" id="GO:0016787">
    <property type="term" value="F:hydrolase activity"/>
    <property type="evidence" value="ECO:0007669"/>
    <property type="project" value="UniProtKB-KW"/>
</dbReference>
<evidence type="ECO:0000256" key="5">
    <source>
        <dbReference type="ARBA" id="ARBA00022777"/>
    </source>
</evidence>
<name>A0A658R3I6_9BURK</name>
<evidence type="ECO:0000256" key="4">
    <source>
        <dbReference type="ARBA" id="ARBA00022737"/>
    </source>
</evidence>
<dbReference type="OrthoDB" id="9783783at2"/>
<comment type="caution">
    <text evidence="8">The sequence shown here is derived from an EMBL/GenBank/DDBJ whole genome shotgun (WGS) entry which is preliminary data.</text>
</comment>
<dbReference type="Pfam" id="PF06745">
    <property type="entry name" value="ATPase"/>
    <property type="match status" value="2"/>
</dbReference>
<keyword evidence="4" id="KW-0677">Repeat</keyword>
<dbReference type="GO" id="GO:0005524">
    <property type="term" value="F:ATP binding"/>
    <property type="evidence" value="ECO:0007669"/>
    <property type="project" value="InterPro"/>
</dbReference>
<gene>
    <name evidence="8" type="primary">kaiC_2</name>
    <name evidence="8" type="ORF">AWB72_04917</name>
</gene>
<sequence>MSEQSKLPIIETGIPELDVVLRGGLPRNRLHLIEGAPGTGKTTLGLRFLLDGISRDERCLYVTLSESTEELKTTASTHGWNTDGIEFFELIPEEALPERQQTVLFPAEVQFGKTIEQLIDRIERSNPDRIIIDSVSEVRMLAQDPLQFRLQMTSLKRYLQGKNVTVLLLDDLTETDKGDLHSLVHGVLSLRLFERDYGAARRRLRIAKMRGVDFQSGWHDYAIVTGEILVFPSLIAEEHEGVVQGAPLLSVFEDLNGVFPQGLDRGTTTMLIGPSGAAKSTLAMSYALAATRTGESASFFSFDETYETFLRRNESMNLDPTEAIRAEKFHWRRMNPSRISPGEFVWQVRRDVEGRRVRVVVIDSINSYLSTMPEEQSLILHLHELLSYLNKQGIVTILVLAQQGVVGDVENPIDLSFLSDTVVLCRFFEAAGTLRRALAIVKRRTGAHDLAIHEYRLSSSGMQVGPELTELRGIFTGVPVYTGAHEELLDAVPDDGTRDESTS</sequence>
<dbReference type="PANTHER" id="PTHR42926">
    <property type="match status" value="1"/>
</dbReference>
<dbReference type="PANTHER" id="PTHR42926:SF1">
    <property type="entry name" value="CIRCADIAN CLOCK OSCILLATOR PROTEIN KAIC 1"/>
    <property type="match status" value="1"/>
</dbReference>
<dbReference type="PROSITE" id="PS51146">
    <property type="entry name" value="KAIC"/>
    <property type="match status" value="2"/>
</dbReference>
<keyword evidence="5 8" id="KW-0418">Kinase</keyword>
<evidence type="ECO:0000313" key="8">
    <source>
        <dbReference type="EMBL" id="SAL46983.1"/>
    </source>
</evidence>
<dbReference type="PRINTS" id="PR01874">
    <property type="entry name" value="DNAREPAIRADA"/>
</dbReference>
<keyword evidence="6" id="KW-0378">Hydrolase</keyword>
<dbReference type="GO" id="GO:0004674">
    <property type="term" value="F:protein serine/threonine kinase activity"/>
    <property type="evidence" value="ECO:0007669"/>
    <property type="project" value="UniProtKB-EC"/>
</dbReference>
<keyword evidence="3 8" id="KW-0808">Transferase</keyword>
<dbReference type="InterPro" id="IPR010624">
    <property type="entry name" value="KaiC_dom"/>
</dbReference>
<evidence type="ECO:0000256" key="6">
    <source>
        <dbReference type="ARBA" id="ARBA00022801"/>
    </source>
</evidence>
<evidence type="ECO:0000259" key="7">
    <source>
        <dbReference type="PROSITE" id="PS51146"/>
    </source>
</evidence>
<dbReference type="AlphaFoldDB" id="A0A658R3I6"/>
<evidence type="ECO:0000256" key="1">
    <source>
        <dbReference type="ARBA" id="ARBA00012513"/>
    </source>
</evidence>
<proteinExistence type="predicted"/>
<dbReference type="PIRSF" id="PIRSF039117">
    <property type="entry name" value="KaiC"/>
    <property type="match status" value="1"/>
</dbReference>